<dbReference type="EMBL" id="MCFA01000216">
    <property type="protein sequence ID" value="ORX98373.1"/>
    <property type="molecule type" value="Genomic_DNA"/>
</dbReference>
<evidence type="ECO:0000256" key="3">
    <source>
        <dbReference type="ARBA" id="ARBA00022676"/>
    </source>
</evidence>
<comment type="caution">
    <text evidence="11">The sequence shown here is derived from an EMBL/GenBank/DDBJ whole genome shotgun (WGS) entry which is preliminary data.</text>
</comment>
<dbReference type="InterPro" id="IPR058657">
    <property type="entry name" value="Mok11-13/Ags1-like_Ig"/>
</dbReference>
<dbReference type="Pfam" id="PF26114">
    <property type="entry name" value="Ig_2_Mok13"/>
    <property type="match status" value="1"/>
</dbReference>
<dbReference type="InterPro" id="IPR058654">
    <property type="entry name" value="Mok11-14/Ags1-like_TM"/>
</dbReference>
<dbReference type="InterPro" id="IPR058658">
    <property type="entry name" value="Mok11-13/Ags1-like_Ig_2"/>
</dbReference>
<keyword evidence="5" id="KW-0961">Cell wall biogenesis/degradation</keyword>
<feature type="compositionally biased region" description="Low complexity" evidence="7">
    <location>
        <begin position="1769"/>
        <end position="1782"/>
    </location>
</feature>
<dbReference type="GO" id="GO:0070600">
    <property type="term" value="P:fungal-type cell wall (1-&gt;3)-alpha-glucan biosynthetic process"/>
    <property type="evidence" value="ECO:0007669"/>
    <property type="project" value="TreeGrafter"/>
</dbReference>
<dbReference type="CDD" id="cd03791">
    <property type="entry name" value="GT5_Glycogen_synthase_DULL1-like"/>
    <property type="match status" value="1"/>
</dbReference>
<feature type="transmembrane region" description="Helical" evidence="8">
    <location>
        <begin position="1071"/>
        <end position="1093"/>
    </location>
</feature>
<proteinExistence type="inferred from homology"/>
<feature type="transmembrane region" description="Helical" evidence="8">
    <location>
        <begin position="2293"/>
        <end position="2313"/>
    </location>
</feature>
<keyword evidence="4" id="KW-0808">Transferase</keyword>
<keyword evidence="9" id="KW-0732">Signal</keyword>
<feature type="domain" description="Glycosyl hydrolase family 13 catalytic" evidence="10">
    <location>
        <begin position="63"/>
        <end position="540"/>
    </location>
</feature>
<evidence type="ECO:0000256" key="9">
    <source>
        <dbReference type="SAM" id="SignalP"/>
    </source>
</evidence>
<dbReference type="Gene3D" id="3.20.20.80">
    <property type="entry name" value="Glycosidases"/>
    <property type="match status" value="1"/>
</dbReference>
<dbReference type="InterPro" id="IPR058659">
    <property type="entry name" value="Mok11-13/Ags1-like_CBM"/>
</dbReference>
<dbReference type="Proteomes" id="UP000193144">
    <property type="component" value="Unassembled WGS sequence"/>
</dbReference>
<feature type="signal peptide" evidence="9">
    <location>
        <begin position="1"/>
        <end position="17"/>
    </location>
</feature>
<feature type="transmembrane region" description="Helical" evidence="8">
    <location>
        <begin position="2028"/>
        <end position="2051"/>
    </location>
</feature>
<feature type="transmembrane region" description="Helical" evidence="8">
    <location>
        <begin position="2182"/>
        <end position="2199"/>
    </location>
</feature>
<feature type="transmembrane region" description="Helical" evidence="8">
    <location>
        <begin position="2004"/>
        <end position="2021"/>
    </location>
</feature>
<evidence type="ECO:0000259" key="10">
    <source>
        <dbReference type="SMART" id="SM00642"/>
    </source>
</evidence>
<dbReference type="Pfam" id="PF13692">
    <property type="entry name" value="Glyco_trans_1_4"/>
    <property type="match status" value="1"/>
</dbReference>
<feature type="chain" id="PRO_5012282297" description="alpha-1,3-glucan synthase" evidence="9">
    <location>
        <begin position="18"/>
        <end position="2395"/>
    </location>
</feature>
<feature type="transmembrane region" description="Helical" evidence="8">
    <location>
        <begin position="2139"/>
        <end position="2161"/>
    </location>
</feature>
<keyword evidence="8" id="KW-1133">Transmembrane helix</keyword>
<dbReference type="InterPro" id="IPR058655">
    <property type="entry name" value="Mok11-14/Ags1-like"/>
</dbReference>
<dbReference type="InterPro" id="IPR017853">
    <property type="entry name" value="GH"/>
</dbReference>
<dbReference type="Pfam" id="PF26122">
    <property type="entry name" value="CBM_Mok13"/>
    <property type="match status" value="1"/>
</dbReference>
<evidence type="ECO:0000313" key="12">
    <source>
        <dbReference type="Proteomes" id="UP000193144"/>
    </source>
</evidence>
<evidence type="ECO:0000256" key="7">
    <source>
        <dbReference type="SAM" id="MobiDB-lite"/>
    </source>
</evidence>
<comment type="similarity">
    <text evidence="1">Belongs to the glycosyltransferase group 1 family.</text>
</comment>
<dbReference type="SUPFAM" id="SSF51445">
    <property type="entry name" value="(Trans)glycosidases"/>
    <property type="match status" value="1"/>
</dbReference>
<dbReference type="InterPro" id="IPR013534">
    <property type="entry name" value="Starch_synth_cat_dom"/>
</dbReference>
<comment type="catalytic activity">
    <reaction evidence="6">
        <text>[(1-&gt;3)-alpha-D-glucosyl](n) + UDP-alpha-D-glucose = [(1-&gt;3)-alpha-D-glucosyl](n+1) + UDP + H(+)</text>
        <dbReference type="Rhea" id="RHEA:19749"/>
        <dbReference type="Rhea" id="RHEA-COMP:11150"/>
        <dbReference type="Rhea" id="RHEA-COMP:11151"/>
        <dbReference type="ChEBI" id="CHEBI:15378"/>
        <dbReference type="ChEBI" id="CHEBI:28100"/>
        <dbReference type="ChEBI" id="CHEBI:58223"/>
        <dbReference type="ChEBI" id="CHEBI:58885"/>
        <dbReference type="EC" id="2.4.1.183"/>
    </reaction>
</comment>
<sequence>MFPSLYSFAVLFSLAFASPYDPREVDYNLNQNQSAVHPLDYWGSWDNHTFHASPGNWRFPFYTFFLDRLANGDPTNDNVNGTAFEQDIHSNQYRHGGDIAGLRDSLDYLQGLGIKALYIAGSPFINQPWTADSYSPLDLTVLDHHYGTIQEWRDVIDEVHRRGMYVVLDNTFATMGDLVGFEGYLNDTTPFTLQEHKTVWKSERRYLDFNIGNDYNETCEYPRFWNETGYPINKEYTDQMKGCYNSDFDQYGDTEAFGVYPDFQRQLTKFASVQDRLREWMPSVRERIQHFSCIAINMLDIDGFRFDKATQVTVDAQAEFGYYIRQCAHKLGKENFFMPGEITGGNSFASIYLGRGRQPDMLPENLTSAVALTTQSDDRHFIREKGKGALDAAAFHYTIYRSLTRFLGMDGNLKAGYDAPLNWVDAWNTMIMTNDLVNANTGVFDPRHMYGVTNQDVFRWPSIINGTQRMLLGLFITTIHMPGIPKLTWGEEQAFYVLDSTASNYIYGRQPMTGSVAWQMHGCYALGSTQYYQMPLDSARRGCEDDNVSLDHRDPSHPVHNIIKHMYYLREKYPVINDGWYLQKLSNQTYEVQYPGSSGIETETGLWSVARGEFASAQNLTGPSMVWLVYNNKNESSTYTFDCSHNNTALIAAFEEGTTVKNLFHPHDEITLKSSPVKLGFDGSTKSNGCVDQLKMKSYDFRAYVPKDQFIAPPPMVTKFVPGHDERLVSKVAPGAQEEIEIELHFTAEMDCNNTASVLEISSNTEDLRVGQVDYATVQCVKAEANETDLPEFVGVIPTAWIFKAKLMNVSNGIHTVTVRNATTPTGAFTNSIDRFMFRVGQLDNPMIFPKTANYTRALIHKESENGTLWISHKAAGADKWRYSMNWGSSWSDWAEYRGGNNTLEKQAWSGTKKQRWQDEHIIAQYWSKMSGSSAVIQHADLGRQDDTPRRFPHLFAHGPYNQYGFDAGLKSELSMGKDGQWKFHFITEWPDMFQLNVWGMNPDGQPDATGVFGDINEDGILDRLPPSSLSKLAINVTKVPPSPYLAYQLSLDDGSYRYELVPVGNRWHQLALYILLGLIPLICAVLGVWLYMGAFYGVKFNESGVAMKLSLLSLPFVCYKRTNDSDDDDMLTEVNTTPLDGLPEKRRCVLIATMEYDIEDWAIKIKIGGLGVMAQLMGKNLEHQDLIWVVPCVGGIDYPQDQPAESMFVKILGNAYEVQVQYHVLRNITYVLLDAPVFRKQTKSEPYPPRMDDMDSAIYYSAWNQCIAQALERFPVDLYHINDYHGAAAPLYLLPKTMPCCLSLHNAEFQGLWPMRTVSECKEVCNVFNLPEKIVEEYVQFGSVFNLLHAGASYLRVHQKGVGAVGVSNKYGKRSWARYPIFWGLAKIGPLPNPDPTDTEVWSGKAIPNDEITIDEEFEAARPALKRQAQEWANLDQNPDAELFVFVGRWSNQKGVDLIADIFPSILEENQLVQLICIGPVIDLYGKFAALKLGKIMEKYPGRVFSKPEFTALPPYIFSGAEFALIPSRDEPFGLVAVEFGRKGALGVGARVGGLGQMPGWWYTVESTTTSHLLKQFRGAIESALASKQEVRRVMRARSAKQRFPVQQWKEDLGILQTKAIKNHSADARKWPFWPQSRPASSRAVSGNDDAATLHETPWQPPTQANTPRSSFVAHDSPPRPAGARLSGGPRSLRSRRQPPPTGLGRTLSLGHKRGPGHIEGNEPADGDVVDAHAPAHPDEYMVDEDELEHLQAQRFELNLPVPPPAPFASAAQSPLNSHTPSPLPLYSPSPGHSPRHSRGTSASESAFDLAALAALAPPAPMYMQPDMQPGSARSSMLGVDMVVGDKTDYNLQKVDPFFTDSNGEFYGTFEKRLSALNGKNSVAEMCIEEFIVQSEKKWFDRFRSAKLHFMSNTHSSASSTLAPSRPPSRTGTTTANGECNEKDEFLLGGDYKPPRGLKKYMQYKWGDWPVYSLVLAIGQVIAANSYQVTLLTGGIGQQATKLYAIASVYLVTSAIWWLLFRRLKSVYVLSSPFVIYGAAFFVLGMSPLAPTAKGRFWVQNVATGLYAAASSSGSLYFALNFGDEGGAPVRDWVFRACIIQGTQQLYVTALWYWGSLLTSTTSSTYKSYASLVTSPKLAAVTVPIALLMWILAAIVQFGLPDFYRQTPGSVPSFYTSLFRRKIVVWTFITVLIQNYFLSAPYGRNWEYLWSSRHAPTWAIVLLILLFFVVLWAVFLGIFAALSTHHSWILPIFAIGLGAPRWCQMLWSCSGIGLYLPWAGGPVSSALLGRTLWLWLGLLDTVQGVGFGMIFLQTLTRIHVTFMLLAAQVLGSVATIVARATAPNAIGPGDVFPDFSAGAKEGLQKGWFWVALLFQIAICVGFFKFFRKEQLSKP</sequence>
<dbReference type="EC" id="2.4.1.183" evidence="2"/>
<dbReference type="Pfam" id="PF00128">
    <property type="entry name" value="Alpha-amylase"/>
    <property type="match status" value="1"/>
</dbReference>
<dbReference type="SUPFAM" id="SSF53756">
    <property type="entry name" value="UDP-Glycosyltransferase/glycogen phosphorylase"/>
    <property type="match status" value="1"/>
</dbReference>
<feature type="region of interest" description="Disordered" evidence="7">
    <location>
        <begin position="1631"/>
        <end position="1729"/>
    </location>
</feature>
<evidence type="ECO:0000256" key="5">
    <source>
        <dbReference type="ARBA" id="ARBA00023316"/>
    </source>
</evidence>
<evidence type="ECO:0000256" key="4">
    <source>
        <dbReference type="ARBA" id="ARBA00022679"/>
    </source>
</evidence>
<organism evidence="11 12">
    <name type="scientific">Clohesyomyces aquaticus</name>
    <dbReference type="NCBI Taxonomy" id="1231657"/>
    <lineage>
        <taxon>Eukaryota</taxon>
        <taxon>Fungi</taxon>
        <taxon>Dikarya</taxon>
        <taxon>Ascomycota</taxon>
        <taxon>Pezizomycotina</taxon>
        <taxon>Dothideomycetes</taxon>
        <taxon>Pleosporomycetidae</taxon>
        <taxon>Pleosporales</taxon>
        <taxon>Lindgomycetaceae</taxon>
        <taxon>Clohesyomyces</taxon>
    </lineage>
</organism>
<dbReference type="FunFam" id="3.40.50.2000:FF:000058">
    <property type="entry name" value="Alpha-1,3-glucan synthase Ags1"/>
    <property type="match status" value="1"/>
</dbReference>
<dbReference type="STRING" id="1231657.A0A1Y1YKM0"/>
<evidence type="ECO:0000256" key="1">
    <source>
        <dbReference type="ARBA" id="ARBA00006122"/>
    </source>
</evidence>
<keyword evidence="12" id="KW-1185">Reference proteome</keyword>
<evidence type="ECO:0000256" key="6">
    <source>
        <dbReference type="ARBA" id="ARBA00048960"/>
    </source>
</evidence>
<name>A0A1Y1YKM0_9PLEO</name>
<feature type="transmembrane region" description="Helical" evidence="8">
    <location>
        <begin position="2367"/>
        <end position="2387"/>
    </location>
</feature>
<dbReference type="InterPro" id="IPR058656">
    <property type="entry name" value="Mok11-13/Ags1-like_GH"/>
</dbReference>
<dbReference type="InterPro" id="IPR006047">
    <property type="entry name" value="GH13_cat_dom"/>
</dbReference>
<dbReference type="Pfam" id="PF08323">
    <property type="entry name" value="Glyco_transf_5"/>
    <property type="match status" value="1"/>
</dbReference>
<dbReference type="GO" id="GO:0047657">
    <property type="term" value="F:alpha-1,3-glucan synthase activity"/>
    <property type="evidence" value="ECO:0007669"/>
    <property type="project" value="UniProtKB-EC"/>
</dbReference>
<keyword evidence="8" id="KW-0472">Membrane</keyword>
<reference evidence="11 12" key="1">
    <citation type="submission" date="2016-07" db="EMBL/GenBank/DDBJ databases">
        <title>Pervasive Adenine N6-methylation of Active Genes in Fungi.</title>
        <authorList>
            <consortium name="DOE Joint Genome Institute"/>
            <person name="Mondo S.J."/>
            <person name="Dannebaum R.O."/>
            <person name="Kuo R.C."/>
            <person name="Labutti K."/>
            <person name="Haridas S."/>
            <person name="Kuo A."/>
            <person name="Salamov A."/>
            <person name="Ahrendt S.R."/>
            <person name="Lipzen A."/>
            <person name="Sullivan W."/>
            <person name="Andreopoulos W.B."/>
            <person name="Clum A."/>
            <person name="Lindquist E."/>
            <person name="Daum C."/>
            <person name="Ramamoorthy G.K."/>
            <person name="Gryganskyi A."/>
            <person name="Culley D."/>
            <person name="Magnuson J.K."/>
            <person name="James T.Y."/>
            <person name="O'Malley M.A."/>
            <person name="Stajich J.E."/>
            <person name="Spatafora J.W."/>
            <person name="Visel A."/>
            <person name="Grigoriev I.V."/>
        </authorList>
    </citation>
    <scope>NUCLEOTIDE SEQUENCE [LARGE SCALE GENOMIC DNA]</scope>
    <source>
        <strain evidence="11 12">CBS 115471</strain>
    </source>
</reference>
<accession>A0A1Y1YKM0</accession>
<evidence type="ECO:0000313" key="11">
    <source>
        <dbReference type="EMBL" id="ORX98373.1"/>
    </source>
</evidence>
<dbReference type="OrthoDB" id="512920at2759"/>
<gene>
    <name evidence="11" type="ORF">BCR34DRAFT_619152</name>
</gene>
<dbReference type="Pfam" id="PF26127">
    <property type="entry name" value="12TM_Mok13"/>
    <property type="match status" value="1"/>
</dbReference>
<keyword evidence="3" id="KW-0328">Glycosyltransferase</keyword>
<keyword evidence="8" id="KW-0812">Transmembrane</keyword>
<dbReference type="GO" id="GO:0009277">
    <property type="term" value="C:fungal-type cell wall"/>
    <property type="evidence" value="ECO:0007669"/>
    <property type="project" value="TreeGrafter"/>
</dbReference>
<dbReference type="Pfam" id="PF26111">
    <property type="entry name" value="Ig_Mok13"/>
    <property type="match status" value="1"/>
</dbReference>
<protein>
    <recommendedName>
        <fullName evidence="2">alpha-1,3-glucan synthase</fullName>
        <ecNumber evidence="2">2.4.1.183</ecNumber>
    </recommendedName>
</protein>
<feature type="transmembrane region" description="Helical" evidence="8">
    <location>
        <begin position="2063"/>
        <end position="2083"/>
    </location>
</feature>
<dbReference type="CDD" id="cd11323">
    <property type="entry name" value="AmyAc_AGS"/>
    <property type="match status" value="1"/>
</dbReference>
<dbReference type="FunFam" id="3.20.20.80:FF:000073">
    <property type="entry name" value="Alpha-1,3-glucan synthase Ags2"/>
    <property type="match status" value="1"/>
</dbReference>
<feature type="transmembrane region" description="Helical" evidence="8">
    <location>
        <begin position="1967"/>
        <end position="1984"/>
    </location>
</feature>
<feature type="transmembrane region" description="Helical" evidence="8">
    <location>
        <begin position="2095"/>
        <end position="2115"/>
    </location>
</feature>
<feature type="transmembrane region" description="Helical" evidence="8">
    <location>
        <begin position="2325"/>
        <end position="2347"/>
    </location>
</feature>
<dbReference type="SMART" id="SM00642">
    <property type="entry name" value="Aamy"/>
    <property type="match status" value="1"/>
</dbReference>
<feature type="region of interest" description="Disordered" evidence="7">
    <location>
        <begin position="1917"/>
        <end position="1938"/>
    </location>
</feature>
<feature type="region of interest" description="Disordered" evidence="7">
    <location>
        <begin position="1763"/>
        <end position="1805"/>
    </location>
</feature>
<dbReference type="Pfam" id="PF26108">
    <property type="entry name" value="GH_Mok13"/>
    <property type="match status" value="1"/>
</dbReference>
<dbReference type="Gene3D" id="3.40.50.2000">
    <property type="entry name" value="Glycogen Phosphorylase B"/>
    <property type="match status" value="2"/>
</dbReference>
<dbReference type="PANTHER" id="PTHR47182">
    <property type="entry name" value="CELL WALL ALPHA-1,3-GLUCAN SYNTHASE AGS1-RELATED"/>
    <property type="match status" value="1"/>
</dbReference>
<evidence type="ECO:0000256" key="2">
    <source>
        <dbReference type="ARBA" id="ARBA00012688"/>
    </source>
</evidence>
<dbReference type="FunFam" id="3.40.50.2000:FF:000052">
    <property type="entry name" value="Alpha-1,3-glucan synthase Ags2"/>
    <property type="match status" value="1"/>
</dbReference>
<evidence type="ECO:0000256" key="8">
    <source>
        <dbReference type="SAM" id="Phobius"/>
    </source>
</evidence>
<feature type="transmembrane region" description="Helical" evidence="8">
    <location>
        <begin position="2219"/>
        <end position="2243"/>
    </location>
</feature>
<dbReference type="PANTHER" id="PTHR47182:SF2">
    <property type="entry name" value="CELL WALL ALPHA-1,3-GLUCAN SYNTHASE AGS1"/>
    <property type="match status" value="1"/>
</dbReference>